<evidence type="ECO:0000313" key="2">
    <source>
        <dbReference type="EMBL" id="SMO60889.1"/>
    </source>
</evidence>
<dbReference type="GO" id="GO:0016137">
    <property type="term" value="P:glycoside metabolic process"/>
    <property type="evidence" value="ECO:0007669"/>
    <property type="project" value="UniProtKB-ARBA"/>
</dbReference>
<dbReference type="SUPFAM" id="SSF102588">
    <property type="entry name" value="LmbE-like"/>
    <property type="match status" value="1"/>
</dbReference>
<dbReference type="GO" id="GO:0016811">
    <property type="term" value="F:hydrolase activity, acting on carbon-nitrogen (but not peptide) bonds, in linear amides"/>
    <property type="evidence" value="ECO:0007669"/>
    <property type="project" value="TreeGrafter"/>
</dbReference>
<keyword evidence="1" id="KW-0862">Zinc</keyword>
<dbReference type="PANTHER" id="PTHR12993:SF30">
    <property type="entry name" value="N-ACETYL-ALPHA-D-GLUCOSAMINYL L-MALATE DEACETYLASE 1"/>
    <property type="match status" value="1"/>
</dbReference>
<dbReference type="AlphaFoldDB" id="A0A521CN62"/>
<evidence type="ECO:0000313" key="3">
    <source>
        <dbReference type="Proteomes" id="UP000317484"/>
    </source>
</evidence>
<gene>
    <name evidence="2" type="ORF">SAMN06273567_102508</name>
</gene>
<dbReference type="InterPro" id="IPR024078">
    <property type="entry name" value="LmbE-like_dom_sf"/>
</dbReference>
<dbReference type="InterPro" id="IPR003737">
    <property type="entry name" value="GlcNAc_PI_deacetylase-related"/>
</dbReference>
<dbReference type="EMBL" id="FXTJ01000002">
    <property type="protein sequence ID" value="SMO60889.1"/>
    <property type="molecule type" value="Genomic_DNA"/>
</dbReference>
<organism evidence="2 3">
    <name type="scientific">Geodermatophilus aquaeductus</name>
    <dbReference type="NCBI Taxonomy" id="1564161"/>
    <lineage>
        <taxon>Bacteria</taxon>
        <taxon>Bacillati</taxon>
        <taxon>Actinomycetota</taxon>
        <taxon>Actinomycetes</taxon>
        <taxon>Geodermatophilales</taxon>
        <taxon>Geodermatophilaceae</taxon>
        <taxon>Geodermatophilus</taxon>
    </lineage>
</organism>
<evidence type="ECO:0000256" key="1">
    <source>
        <dbReference type="ARBA" id="ARBA00022833"/>
    </source>
</evidence>
<name>A0A521CN62_9ACTN</name>
<dbReference type="PANTHER" id="PTHR12993">
    <property type="entry name" value="N-ACETYLGLUCOSAMINYL-PHOSPHATIDYLINOSITOL DE-N-ACETYLASE-RELATED"/>
    <property type="match status" value="1"/>
</dbReference>
<dbReference type="Pfam" id="PF02585">
    <property type="entry name" value="PIG-L"/>
    <property type="match status" value="1"/>
</dbReference>
<protein>
    <submittedName>
        <fullName evidence="2">N-acetylglucosaminyl deacetylase, LmbE family</fullName>
    </submittedName>
</protein>
<reference evidence="2 3" key="1">
    <citation type="submission" date="2017-05" db="EMBL/GenBank/DDBJ databases">
        <authorList>
            <person name="Varghese N."/>
            <person name="Submissions S."/>
        </authorList>
    </citation>
    <scope>NUCLEOTIDE SEQUENCE [LARGE SCALE GENOMIC DNA]</scope>
    <source>
        <strain evidence="2 3">DSM 46834</strain>
    </source>
</reference>
<dbReference type="Proteomes" id="UP000317484">
    <property type="component" value="Unassembled WGS sequence"/>
</dbReference>
<dbReference type="Gene3D" id="3.40.50.10320">
    <property type="entry name" value="LmbE-like"/>
    <property type="match status" value="1"/>
</dbReference>
<accession>A0A521CN62</accession>
<proteinExistence type="predicted"/>
<sequence>MIGLAPPGGRLDVLCVGAHPDDIEIGCGGTLLRLAGRPGTTVTGLVLTGTPERRKEAEAALPEFFPGAAVRVLDLPDGRLPAHWDAVKQALEEAAGEHRPGVVLAPRTDDAHQDHRLLGELVSTVWRDALTLHYEIPKWDGDSRSPDVYVPLTEEHARRKVELLSRCFPSQTGRDWWDGELFSGVMRLRGVESRSRYAEGFVCRKLLLDLDTEAAR</sequence>
<dbReference type="RefSeq" id="WP_142457698.1">
    <property type="nucleotide sequence ID" value="NZ_FXTJ01000002.1"/>
</dbReference>
<keyword evidence="3" id="KW-1185">Reference proteome</keyword>